<dbReference type="Pfam" id="PF08148">
    <property type="entry name" value="DSHCT"/>
    <property type="match status" value="1"/>
</dbReference>
<proteinExistence type="inferred from homology"/>
<dbReference type="EMBL" id="JAODAN010000002">
    <property type="protein sequence ID" value="KAK1926641.1"/>
    <property type="molecule type" value="Genomic_DNA"/>
</dbReference>
<dbReference type="PROSITE" id="PS51192">
    <property type="entry name" value="HELICASE_ATP_BIND_1"/>
    <property type="match status" value="1"/>
</dbReference>
<evidence type="ECO:0000256" key="7">
    <source>
        <dbReference type="ARBA" id="ARBA00022840"/>
    </source>
</evidence>
<protein>
    <submittedName>
        <fullName evidence="12">rRNA-processing arch domain-containing protein</fullName>
    </submittedName>
</protein>
<dbReference type="GO" id="GO:0031499">
    <property type="term" value="C:TRAMP complex"/>
    <property type="evidence" value="ECO:0007669"/>
    <property type="project" value="UniProtKB-ARBA"/>
</dbReference>
<feature type="domain" description="Helicase ATP-binding" evidence="10">
    <location>
        <begin position="160"/>
        <end position="316"/>
    </location>
</feature>
<gene>
    <name evidence="12" type="ORF">DB88DRAFT_482543</name>
</gene>
<dbReference type="InterPro" id="IPR001650">
    <property type="entry name" value="Helicase_C-like"/>
</dbReference>
<feature type="compositionally biased region" description="Basic residues" evidence="9">
    <location>
        <begin position="15"/>
        <end position="24"/>
    </location>
</feature>
<dbReference type="CDD" id="cd18024">
    <property type="entry name" value="DEXHc_Mtr4-like"/>
    <property type="match status" value="1"/>
</dbReference>
<evidence type="ECO:0000259" key="11">
    <source>
        <dbReference type="PROSITE" id="PS51194"/>
    </source>
</evidence>
<dbReference type="PROSITE" id="PS51194">
    <property type="entry name" value="HELICASE_CTER"/>
    <property type="match status" value="1"/>
</dbReference>
<dbReference type="SMART" id="SM00490">
    <property type="entry name" value="HELICc"/>
    <property type="match status" value="1"/>
</dbReference>
<dbReference type="PANTHER" id="PTHR12131:SF7">
    <property type="entry name" value="EXOSOME RNA HELICASE MTR4"/>
    <property type="match status" value="1"/>
</dbReference>
<accession>A0AAD9FUQ8</accession>
<evidence type="ECO:0000313" key="13">
    <source>
        <dbReference type="Proteomes" id="UP001182556"/>
    </source>
</evidence>
<dbReference type="PIRSF" id="PIRSF005198">
    <property type="entry name" value="Antiviral_helicase_SKI2"/>
    <property type="match status" value="1"/>
</dbReference>
<dbReference type="GO" id="GO:0016787">
    <property type="term" value="F:hydrolase activity"/>
    <property type="evidence" value="ECO:0007669"/>
    <property type="project" value="UniProtKB-KW"/>
</dbReference>
<dbReference type="GO" id="GO:0005524">
    <property type="term" value="F:ATP binding"/>
    <property type="evidence" value="ECO:0007669"/>
    <property type="project" value="UniProtKB-KW"/>
</dbReference>
<name>A0AAD9FUQ8_PAPLA</name>
<evidence type="ECO:0000259" key="10">
    <source>
        <dbReference type="PROSITE" id="PS51192"/>
    </source>
</evidence>
<keyword evidence="13" id="KW-1185">Reference proteome</keyword>
<dbReference type="SMART" id="SM00487">
    <property type="entry name" value="DEXDc"/>
    <property type="match status" value="1"/>
</dbReference>
<dbReference type="Proteomes" id="UP001182556">
    <property type="component" value="Unassembled WGS sequence"/>
</dbReference>
<evidence type="ECO:0000256" key="8">
    <source>
        <dbReference type="ARBA" id="ARBA00023242"/>
    </source>
</evidence>
<sequence length="1073" mass="119858">MGEIRNISGPSGLSKKAKKQKRKNDRSTDSPSKAPRLASPNRDDEETPTPIASSSKTSTADPMEALERVHIGSEDPMDGLAQQAAEEGMVIPTRADDFEQEAEREVEASKGLDGAVEEGKMKLVHQVRHQVSIPPGYPYVNDPPAREYKFTLDPFQFVSTSCIERNESVLVSAHTSAGKTVVAEFAIATCLKEGRRVVYTSPIKALSNQKYREFSETFTDVGLMTGDVTINPSASCLVMTTEILRSMLYRGSEVMREVAWVIFDEVHYMRDKERGVVWEETIILLPHTVRYVFLSATIPNSMEFADWICATHEQPCHIVYTDFRPTPLQHYLFPAGSDGIFLVVDELSNFREDNFQKAMAALAQGQGEDSADPSSGRGKKGKTKKGGAMKEESDIYKIVKLIMTRNLNPVIIFAFSKRECEHLATQMSKLDFNNEDEASTVQQVFESAIGALSDDDRKLPQIEFILPLLKRGIGIHHGGLLPILKEVIEILFQEGLIKALFATETFSIGLNMPAKTVVFTSVRKFDGKDFRNLSGGEYIQMSGRAGRRGLDDRGIVIMMCDEKIEPDAAKSMVKGQADRLDSAFHLGYNMIINLMRVEGISPEYMLERCFFQFQNTMSVPILEKQLKEAEEARDSIVISDEESIKEYYELRQLLKEKGQDFQAVITHPTYALPFLNAGRLVEIRDGDRDFGWGVVVAYNKVVNPKGRPPVFTENDPPQKGYVVDVLVKLASGSSVPRDKSSSGLHPPGPGDKGEVAIIGVLLSTIQSISQIRVKLPTDLRAQADKNTAFRAVAEIHRRMPDGPTLLDPIKNMGINDKSFRDLVKQISLLEDRLQSLPITKSPSLPSQYDLYDRKQKAIDNVKALKRKINSVHDVLQLEELKSRKRVLRRLGFTTADDVVEMKGRVACEISSGDELLLTELMFGGTFNPLSPEQCAALLSCFAFQEKSTTVVRLKEDLAAPLRDLQATARHIAKVSNESGIAIVEDEYVQSFKVEMMDAVLKWCKGAKFADLIKETDVFEGSVIRMFKRLQELLRQMGQAAHAIGNTELEEKFAKSLEMLERPNTVVFNPSLYL</sequence>
<dbReference type="AlphaFoldDB" id="A0AAD9FUQ8"/>
<feature type="compositionally biased region" description="Polar residues" evidence="9">
    <location>
        <begin position="50"/>
        <end position="60"/>
    </location>
</feature>
<evidence type="ECO:0000256" key="3">
    <source>
        <dbReference type="ARBA" id="ARBA00022552"/>
    </source>
</evidence>
<evidence type="ECO:0000256" key="5">
    <source>
        <dbReference type="ARBA" id="ARBA00022801"/>
    </source>
</evidence>
<feature type="domain" description="Helicase C-terminal" evidence="11">
    <location>
        <begin position="394"/>
        <end position="598"/>
    </location>
</feature>
<dbReference type="InterPro" id="IPR050699">
    <property type="entry name" value="RNA-DNA_Helicase"/>
</dbReference>
<dbReference type="InterPro" id="IPR025696">
    <property type="entry name" value="Beta-barrel_MTR4"/>
</dbReference>
<evidence type="ECO:0000256" key="1">
    <source>
        <dbReference type="ARBA" id="ARBA00004123"/>
    </source>
</evidence>
<dbReference type="InterPro" id="IPR014001">
    <property type="entry name" value="Helicase_ATP-bd"/>
</dbReference>
<keyword evidence="4" id="KW-0547">Nucleotide-binding</keyword>
<dbReference type="InterPro" id="IPR016438">
    <property type="entry name" value="SKI2-like"/>
</dbReference>
<evidence type="ECO:0000256" key="4">
    <source>
        <dbReference type="ARBA" id="ARBA00022741"/>
    </source>
</evidence>
<dbReference type="GO" id="GO:0006401">
    <property type="term" value="P:RNA catabolic process"/>
    <property type="evidence" value="ECO:0007669"/>
    <property type="project" value="InterPro"/>
</dbReference>
<dbReference type="Gene3D" id="1.10.3380.30">
    <property type="match status" value="1"/>
</dbReference>
<evidence type="ECO:0000313" key="12">
    <source>
        <dbReference type="EMBL" id="KAK1926641.1"/>
    </source>
</evidence>
<dbReference type="FunFam" id="3.40.50.300:FF:000083">
    <property type="entry name" value="ATP-dependent RNA helicase DOB1"/>
    <property type="match status" value="1"/>
</dbReference>
<keyword evidence="8" id="KW-0539">Nucleus</keyword>
<keyword evidence="7" id="KW-0067">ATP-binding</keyword>
<dbReference type="Pfam" id="PF00271">
    <property type="entry name" value="Helicase_C"/>
    <property type="match status" value="1"/>
</dbReference>
<keyword evidence="3" id="KW-0698">rRNA processing</keyword>
<dbReference type="FunFam" id="2.40.30.300:FF:000001">
    <property type="entry name" value="Mtr4 exosome RNA helicase"/>
    <property type="match status" value="1"/>
</dbReference>
<dbReference type="CDD" id="cd13154">
    <property type="entry name" value="KOW_Mtr4"/>
    <property type="match status" value="1"/>
</dbReference>
<evidence type="ECO:0000256" key="2">
    <source>
        <dbReference type="ARBA" id="ARBA00010140"/>
    </source>
</evidence>
<dbReference type="GO" id="GO:0003724">
    <property type="term" value="F:RNA helicase activity"/>
    <property type="evidence" value="ECO:0007669"/>
    <property type="project" value="InterPro"/>
</dbReference>
<dbReference type="Gene3D" id="3.40.50.300">
    <property type="entry name" value="P-loop containing nucleotide triphosphate hydrolases"/>
    <property type="match status" value="2"/>
</dbReference>
<dbReference type="CDD" id="cd18795">
    <property type="entry name" value="SF2_C_Ski2"/>
    <property type="match status" value="1"/>
</dbReference>
<dbReference type="InterPro" id="IPR012961">
    <property type="entry name" value="Ski2/MTR4_C"/>
</dbReference>
<dbReference type="Pfam" id="PF13234">
    <property type="entry name" value="MTR4_beta-barrel"/>
    <property type="match status" value="1"/>
</dbReference>
<feature type="compositionally biased region" description="Basic residues" evidence="9">
    <location>
        <begin position="377"/>
        <end position="387"/>
    </location>
</feature>
<feature type="region of interest" description="Disordered" evidence="9">
    <location>
        <begin position="1"/>
        <end position="63"/>
    </location>
</feature>
<dbReference type="SUPFAM" id="SSF52540">
    <property type="entry name" value="P-loop containing nucleoside triphosphate hydrolases"/>
    <property type="match status" value="1"/>
</dbReference>
<dbReference type="InterPro" id="IPR011545">
    <property type="entry name" value="DEAD/DEAH_box_helicase_dom"/>
</dbReference>
<dbReference type="InterPro" id="IPR027417">
    <property type="entry name" value="P-loop_NTPase"/>
</dbReference>
<keyword evidence="6" id="KW-0347">Helicase</keyword>
<dbReference type="Gene3D" id="2.40.30.300">
    <property type="match status" value="1"/>
</dbReference>
<dbReference type="Pfam" id="PF21408">
    <property type="entry name" value="MTR4-like_stalk"/>
    <property type="match status" value="1"/>
</dbReference>
<dbReference type="GO" id="GO:0000460">
    <property type="term" value="P:maturation of 5.8S rRNA"/>
    <property type="evidence" value="ECO:0007669"/>
    <property type="project" value="TreeGrafter"/>
</dbReference>
<dbReference type="GO" id="GO:0003723">
    <property type="term" value="F:RNA binding"/>
    <property type="evidence" value="ECO:0007669"/>
    <property type="project" value="InterPro"/>
</dbReference>
<organism evidence="12 13">
    <name type="scientific">Papiliotrema laurentii</name>
    <name type="common">Cryptococcus laurentii</name>
    <dbReference type="NCBI Taxonomy" id="5418"/>
    <lineage>
        <taxon>Eukaryota</taxon>
        <taxon>Fungi</taxon>
        <taxon>Dikarya</taxon>
        <taxon>Basidiomycota</taxon>
        <taxon>Agaricomycotina</taxon>
        <taxon>Tremellomycetes</taxon>
        <taxon>Tremellales</taxon>
        <taxon>Rhynchogastremaceae</taxon>
        <taxon>Papiliotrema</taxon>
    </lineage>
</organism>
<dbReference type="PANTHER" id="PTHR12131">
    <property type="entry name" value="ATP-DEPENDENT RNA AND DNA HELICASE"/>
    <property type="match status" value="1"/>
</dbReference>
<dbReference type="Pfam" id="PF00270">
    <property type="entry name" value="DEAD"/>
    <property type="match status" value="1"/>
</dbReference>
<comment type="similarity">
    <text evidence="2">Belongs to the helicase family. SKI2 subfamily.</text>
</comment>
<dbReference type="SMART" id="SM01142">
    <property type="entry name" value="DSHCT"/>
    <property type="match status" value="1"/>
</dbReference>
<dbReference type="FunFam" id="3.40.50.300:FF:000141">
    <property type="entry name" value="ATP-dependent RNA helicase DOB1"/>
    <property type="match status" value="1"/>
</dbReference>
<evidence type="ECO:0000256" key="9">
    <source>
        <dbReference type="SAM" id="MobiDB-lite"/>
    </source>
</evidence>
<dbReference type="InterPro" id="IPR048392">
    <property type="entry name" value="MTR4-like_stalk"/>
</dbReference>
<reference evidence="12" key="1">
    <citation type="submission" date="2023-02" db="EMBL/GenBank/DDBJ databases">
        <title>Identification and recombinant expression of a fungal hydrolase from Papiliotrema laurentii that hydrolyzes apple cutin and clears colloidal polyester polyurethane.</title>
        <authorList>
            <consortium name="DOE Joint Genome Institute"/>
            <person name="Roman V.A."/>
            <person name="Bojanowski C."/>
            <person name="Crable B.R."/>
            <person name="Wagner D.N."/>
            <person name="Hung C.S."/>
            <person name="Nadeau L.J."/>
            <person name="Schratz L."/>
            <person name="Haridas S."/>
            <person name="Pangilinan J."/>
            <person name="Lipzen A."/>
            <person name="Na H."/>
            <person name="Yan M."/>
            <person name="Ng V."/>
            <person name="Grigoriev I.V."/>
            <person name="Spatafora J.W."/>
            <person name="Barlow D."/>
            <person name="Biffinger J."/>
            <person name="Kelley-Loughnane N."/>
            <person name="Varaljay V.A."/>
            <person name="Crookes-Goodson W.J."/>
        </authorList>
    </citation>
    <scope>NUCLEOTIDE SEQUENCE</scope>
    <source>
        <strain evidence="12">5307AH</strain>
    </source>
</reference>
<comment type="caution">
    <text evidence="12">The sequence shown here is derived from an EMBL/GenBank/DDBJ whole genome shotgun (WGS) entry which is preliminary data.</text>
</comment>
<evidence type="ECO:0000256" key="6">
    <source>
        <dbReference type="ARBA" id="ARBA00022806"/>
    </source>
</evidence>
<comment type="subcellular location">
    <subcellularLocation>
        <location evidence="1">Nucleus</location>
    </subcellularLocation>
</comment>
<dbReference type="FunFam" id="1.10.3380.30:FF:000002">
    <property type="entry name" value="superkiller viralicidic activity 2-like 2"/>
    <property type="match status" value="1"/>
</dbReference>
<feature type="region of interest" description="Disordered" evidence="9">
    <location>
        <begin position="362"/>
        <end position="388"/>
    </location>
</feature>
<keyword evidence="5" id="KW-0378">Hydrolase</keyword>